<sequence>MHRIERDLIGEKEIPADADYGIHTARADENFSVSSRTVHPELIKALAVVKRAAAEANLQLGFIDEARGKAIIQAAAEIAAGERKEQFIVDALQGGAGTSTNMNMNEVIANRAIEILGGQKGDYSRIHPINHVNLSQSTNDVYPTALRLAVLRLQRPLADACAALHGALREKEAQFDGVLKVGRTELQDAVPITLGQEFSAWAGAIARDRLRYLQAGERLRYVNLGGTAVGTGLNADRRYLLLVMERLRDLSGLDVLAMDDRVDGTQNADVFVEVSGLLKTNAASLVKLSSDLRLLSSGPRAGLAEIRIPPVQAGSTIMPGKVNPVMAEMLTQAAYDVMGRDLAVTLAAQAGQLELNAFLPLIADSLLPAMETLSRAMRLFAERCIRGITADEGRCLHHLQNSVSLIAALLPRLGYDQASALAKQAIAQNRSIRVVLLESGAFSERELDELLKPEELARPGLAKGRASS</sequence>
<dbReference type="FunFam" id="1.10.275.10:FF:000001">
    <property type="entry name" value="Fumarate hydratase, mitochondrial"/>
    <property type="match status" value="1"/>
</dbReference>
<accession>A0A845L6N6</accession>
<dbReference type="OrthoDB" id="9802809at2"/>
<gene>
    <name evidence="5" type="ORF">GTO91_14465</name>
</gene>
<dbReference type="Gene3D" id="1.10.275.10">
    <property type="entry name" value="Fumarase/aspartase (N-terminal domain)"/>
    <property type="match status" value="1"/>
</dbReference>
<dbReference type="InterPro" id="IPR024083">
    <property type="entry name" value="Fumarase/histidase_N"/>
</dbReference>
<dbReference type="InterPro" id="IPR008948">
    <property type="entry name" value="L-Aspartase-like"/>
</dbReference>
<dbReference type="PROSITE" id="PS00163">
    <property type="entry name" value="FUMARATE_LYASES"/>
    <property type="match status" value="1"/>
</dbReference>
<dbReference type="InterPro" id="IPR022761">
    <property type="entry name" value="Fumarate_lyase_N"/>
</dbReference>
<name>A0A845L6N6_9FIRM</name>
<dbReference type="NCBIfam" id="NF008909">
    <property type="entry name" value="PRK12273.1"/>
    <property type="match status" value="1"/>
</dbReference>
<dbReference type="Proteomes" id="UP000463470">
    <property type="component" value="Unassembled WGS sequence"/>
</dbReference>
<evidence type="ECO:0000256" key="1">
    <source>
        <dbReference type="ARBA" id="ARBA00022605"/>
    </source>
</evidence>
<evidence type="ECO:0000256" key="2">
    <source>
        <dbReference type="ARBA" id="ARBA00023239"/>
    </source>
</evidence>
<dbReference type="GO" id="GO:0008652">
    <property type="term" value="P:amino acid biosynthetic process"/>
    <property type="evidence" value="ECO:0007669"/>
    <property type="project" value="UniProtKB-KW"/>
</dbReference>
<dbReference type="PRINTS" id="PR00149">
    <property type="entry name" value="FUMRATELYASE"/>
</dbReference>
<dbReference type="GO" id="GO:0005829">
    <property type="term" value="C:cytosol"/>
    <property type="evidence" value="ECO:0007669"/>
    <property type="project" value="TreeGrafter"/>
</dbReference>
<feature type="domain" description="Fumarase C C-terminal" evidence="4">
    <location>
        <begin position="405"/>
        <end position="457"/>
    </location>
</feature>
<dbReference type="InterPro" id="IPR020557">
    <property type="entry name" value="Fumarate_lyase_CS"/>
</dbReference>
<dbReference type="EC" id="4.3.1.1" evidence="5"/>
<feature type="domain" description="Fumarate lyase N-terminal" evidence="3">
    <location>
        <begin position="10"/>
        <end position="339"/>
    </location>
</feature>
<proteinExistence type="predicted"/>
<evidence type="ECO:0000259" key="4">
    <source>
        <dbReference type="Pfam" id="PF10415"/>
    </source>
</evidence>
<dbReference type="InterPro" id="IPR018951">
    <property type="entry name" value="Fumarase_C_C"/>
</dbReference>
<keyword evidence="2 5" id="KW-0456">Lyase</keyword>
<dbReference type="InterPro" id="IPR000362">
    <property type="entry name" value="Fumarate_lyase_fam"/>
</dbReference>
<dbReference type="Gene3D" id="1.20.200.10">
    <property type="entry name" value="Fumarase/aspartase (Central domain)"/>
    <property type="match status" value="1"/>
</dbReference>
<dbReference type="GO" id="GO:0006531">
    <property type="term" value="P:aspartate metabolic process"/>
    <property type="evidence" value="ECO:0007669"/>
    <property type="project" value="TreeGrafter"/>
</dbReference>
<evidence type="ECO:0000259" key="3">
    <source>
        <dbReference type="Pfam" id="PF00206"/>
    </source>
</evidence>
<keyword evidence="6" id="KW-1185">Reference proteome</keyword>
<dbReference type="GO" id="GO:0006099">
    <property type="term" value="P:tricarboxylic acid cycle"/>
    <property type="evidence" value="ECO:0007669"/>
    <property type="project" value="InterPro"/>
</dbReference>
<organism evidence="5 6">
    <name type="scientific">Heliomicrobium undosum</name>
    <dbReference type="NCBI Taxonomy" id="121734"/>
    <lineage>
        <taxon>Bacteria</taxon>
        <taxon>Bacillati</taxon>
        <taxon>Bacillota</taxon>
        <taxon>Clostridia</taxon>
        <taxon>Eubacteriales</taxon>
        <taxon>Heliobacteriaceae</taxon>
        <taxon>Heliomicrobium</taxon>
    </lineage>
</organism>
<dbReference type="PANTHER" id="PTHR42696">
    <property type="entry name" value="ASPARTATE AMMONIA-LYASE"/>
    <property type="match status" value="1"/>
</dbReference>
<dbReference type="SUPFAM" id="SSF48557">
    <property type="entry name" value="L-aspartase-like"/>
    <property type="match status" value="1"/>
</dbReference>
<keyword evidence="1" id="KW-0028">Amino-acid biosynthesis</keyword>
<dbReference type="EMBL" id="WXEY01000021">
    <property type="protein sequence ID" value="MZP30919.1"/>
    <property type="molecule type" value="Genomic_DNA"/>
</dbReference>
<dbReference type="Gene3D" id="1.10.40.30">
    <property type="entry name" value="Fumarase/aspartase (C-terminal domain)"/>
    <property type="match status" value="1"/>
</dbReference>
<reference evidence="5 6" key="1">
    <citation type="submission" date="2020-01" db="EMBL/GenBank/DDBJ databases">
        <title>Whole-genome sequence of Heliobacterium undosum DSM 13378.</title>
        <authorList>
            <person name="Kyndt J.A."/>
            <person name="Meyer T.E."/>
        </authorList>
    </citation>
    <scope>NUCLEOTIDE SEQUENCE [LARGE SCALE GENOMIC DNA]</scope>
    <source>
        <strain evidence="5 6">DSM 13378</strain>
    </source>
</reference>
<dbReference type="Pfam" id="PF10415">
    <property type="entry name" value="FumaraseC_C"/>
    <property type="match status" value="1"/>
</dbReference>
<dbReference type="PANTHER" id="PTHR42696:SF2">
    <property type="entry name" value="ASPARTATE AMMONIA-LYASE"/>
    <property type="match status" value="1"/>
</dbReference>
<dbReference type="Pfam" id="PF00206">
    <property type="entry name" value="Lyase_1"/>
    <property type="match status" value="1"/>
</dbReference>
<dbReference type="InterPro" id="IPR051546">
    <property type="entry name" value="Aspartate_Ammonia-Lyase"/>
</dbReference>
<evidence type="ECO:0000313" key="6">
    <source>
        <dbReference type="Proteomes" id="UP000463470"/>
    </source>
</evidence>
<dbReference type="AlphaFoldDB" id="A0A845L6N6"/>
<dbReference type="FunFam" id="1.20.200.10:FF:000001">
    <property type="entry name" value="Fumarate hydratase, mitochondrial"/>
    <property type="match status" value="1"/>
</dbReference>
<comment type="caution">
    <text evidence="5">The sequence shown here is derived from an EMBL/GenBank/DDBJ whole genome shotgun (WGS) entry which is preliminary data.</text>
</comment>
<dbReference type="GO" id="GO:0008797">
    <property type="term" value="F:aspartate ammonia-lyase activity"/>
    <property type="evidence" value="ECO:0007669"/>
    <property type="project" value="UniProtKB-EC"/>
</dbReference>
<protein>
    <submittedName>
        <fullName evidence="5">Aspartate ammonia-lyase</fullName>
        <ecNumber evidence="5">4.3.1.1</ecNumber>
    </submittedName>
</protein>
<evidence type="ECO:0000313" key="5">
    <source>
        <dbReference type="EMBL" id="MZP30919.1"/>
    </source>
</evidence>
<dbReference type="RefSeq" id="WP_161259441.1">
    <property type="nucleotide sequence ID" value="NZ_WXEY01000021.1"/>
</dbReference>